<dbReference type="GO" id="GO:0098632">
    <property type="term" value="F:cell-cell adhesion mediator activity"/>
    <property type="evidence" value="ECO:0007669"/>
    <property type="project" value="TreeGrafter"/>
</dbReference>
<protein>
    <submittedName>
        <fullName evidence="4">Ig-like domain-containing protein</fullName>
    </submittedName>
</protein>
<dbReference type="Proteomes" id="UP000095280">
    <property type="component" value="Unplaced"/>
</dbReference>
<dbReference type="GO" id="GO:0005886">
    <property type="term" value="C:plasma membrane"/>
    <property type="evidence" value="ECO:0007669"/>
    <property type="project" value="TreeGrafter"/>
</dbReference>
<evidence type="ECO:0000256" key="1">
    <source>
        <dbReference type="ARBA" id="ARBA00023319"/>
    </source>
</evidence>
<proteinExistence type="predicted"/>
<name>A0A1I8FHW6_9PLAT</name>
<accession>A0A1I8FHW6</accession>
<dbReference type="GO" id="GO:0007156">
    <property type="term" value="P:homophilic cell adhesion via plasma membrane adhesion molecules"/>
    <property type="evidence" value="ECO:0007669"/>
    <property type="project" value="TreeGrafter"/>
</dbReference>
<dbReference type="GO" id="GO:0007411">
    <property type="term" value="P:axon guidance"/>
    <property type="evidence" value="ECO:0007669"/>
    <property type="project" value="TreeGrafter"/>
</dbReference>
<reference evidence="4" key="1">
    <citation type="submission" date="2016-11" db="UniProtKB">
        <authorList>
            <consortium name="WormBaseParasite"/>
        </authorList>
    </citation>
    <scope>IDENTIFICATION</scope>
</reference>
<keyword evidence="3" id="KW-1185">Reference proteome</keyword>
<organism evidence="3 4">
    <name type="scientific">Macrostomum lignano</name>
    <dbReference type="NCBI Taxonomy" id="282301"/>
    <lineage>
        <taxon>Eukaryota</taxon>
        <taxon>Metazoa</taxon>
        <taxon>Spiralia</taxon>
        <taxon>Lophotrochozoa</taxon>
        <taxon>Platyhelminthes</taxon>
        <taxon>Rhabditophora</taxon>
        <taxon>Macrostomorpha</taxon>
        <taxon>Macrostomida</taxon>
        <taxon>Macrostomidae</taxon>
        <taxon>Macrostomum</taxon>
    </lineage>
</organism>
<dbReference type="PANTHER" id="PTHR10075">
    <property type="entry name" value="BASIGIN RELATED"/>
    <property type="match status" value="1"/>
</dbReference>
<feature type="region of interest" description="Disordered" evidence="2">
    <location>
        <begin position="171"/>
        <end position="250"/>
    </location>
</feature>
<evidence type="ECO:0000313" key="3">
    <source>
        <dbReference type="Proteomes" id="UP000095280"/>
    </source>
</evidence>
<dbReference type="AlphaFoldDB" id="A0A1I8FHW6"/>
<feature type="region of interest" description="Disordered" evidence="2">
    <location>
        <begin position="88"/>
        <end position="117"/>
    </location>
</feature>
<dbReference type="GO" id="GO:0070593">
    <property type="term" value="P:dendrite self-avoidance"/>
    <property type="evidence" value="ECO:0007669"/>
    <property type="project" value="TreeGrafter"/>
</dbReference>
<dbReference type="Gene3D" id="2.60.40.10">
    <property type="entry name" value="Immunoglobulins"/>
    <property type="match status" value="1"/>
</dbReference>
<dbReference type="GO" id="GO:0030424">
    <property type="term" value="C:axon"/>
    <property type="evidence" value="ECO:0007669"/>
    <property type="project" value="TreeGrafter"/>
</dbReference>
<evidence type="ECO:0000256" key="2">
    <source>
        <dbReference type="SAM" id="MobiDB-lite"/>
    </source>
</evidence>
<dbReference type="SUPFAM" id="SSF48726">
    <property type="entry name" value="Immunoglobulin"/>
    <property type="match status" value="1"/>
</dbReference>
<dbReference type="WBParaSite" id="maker-unitig_35313-snap-gene-0.1-mRNA-1">
    <property type="protein sequence ID" value="maker-unitig_35313-snap-gene-0.1-mRNA-1"/>
    <property type="gene ID" value="maker-unitig_35313-snap-gene-0.1"/>
</dbReference>
<dbReference type="InterPro" id="IPR036179">
    <property type="entry name" value="Ig-like_dom_sf"/>
</dbReference>
<dbReference type="InterPro" id="IPR013783">
    <property type="entry name" value="Ig-like_fold"/>
</dbReference>
<evidence type="ECO:0000313" key="4">
    <source>
        <dbReference type="WBParaSite" id="maker-unitig_35313-snap-gene-0.1-mRNA-1"/>
    </source>
</evidence>
<dbReference type="PANTHER" id="PTHR10075:SF103">
    <property type="entry name" value="ROUNDABOUT HOMOLOG 4"/>
    <property type="match status" value="1"/>
</dbReference>
<keyword evidence="1" id="KW-0393">Immunoglobulin domain</keyword>
<sequence length="475" mass="52040">QVAEDRQVRQGEQRSLTVCVVKNKAGTEQHLIIDVVVHNSPVIEIFTPNGAALRSNRYSLYDTANKENCSFIEPKPDDQGTYTCEANKYGGGGHSHGAEAARPTKRRGERSTSAPASESGLFCDVVDGYPKAKISWRRNGVELEPGAETLAPACRRTARFSRLSIDRSALRRDRPAGVTQSWRRHSVQQRQRQPTADHLGWFKDGAPLTPDSRRLRHSERDGQELEIVSVGPESQGCPTGARLSTGPARDSAEVRLTVVEAPSIDESQSWYTTCAAAWTRSRLWSKRKRQNPALRTMANRVTILRSEVSDTAEYSCTAENRFGRISRSFNLMIMAGAPAANPALSTDGSRLSFSASGPATPTITLAARAQCRGQVSRYFKLVVITPPPALVEGSGLARSSRLTDSDETLMIISPTAETRSGAIPRASLSMSRVCLQETYQVIVQVAPRFPRDFIAGPETKSHRLNDAAERGLRPA</sequence>